<dbReference type="InterPro" id="IPR036922">
    <property type="entry name" value="Rieske_2Fe-2S_sf"/>
</dbReference>
<evidence type="ECO:0000313" key="10">
    <source>
        <dbReference type="Proteomes" id="UP001501671"/>
    </source>
</evidence>
<dbReference type="CDD" id="cd03469">
    <property type="entry name" value="Rieske_RO_Alpha_N"/>
    <property type="match status" value="1"/>
</dbReference>
<name>A0ABP8GPT7_9BURK</name>
<dbReference type="InterPro" id="IPR015879">
    <property type="entry name" value="Ring_hydroxy_dOase_asu_C_dom"/>
</dbReference>
<sequence>MISAESILDVRRPWPEAATLPPSCYHSPEFHALEVEHIFKKKWILVGRSDEWKEAGACRSFRLFGIPFLIVRDESGTLRAFANSCRHRGAELIARDCTLSRIVCPYHSWAYQLDGSLRAAPGMEHTAAFDRSDFGLLPLRLETWHTFVFVNFDPHCAPLAAQLGNLDEHLAPYDFENVVTVGGDEYVVKTNWKAFVENSMEWLHHMTVHKQSIARKVATIERQVVIGAPADYLLVRSQARGESRAMLESGGGFPVVSVLTGAAREGSQYVLLYPYAMLGCDVDSIWFKQMIPEGPDTVRLKATYCFHKETVARADFAEKAPMYYRRFRKVVQEDNAAMELQFAGLNSPLARPGRYAEREILVHAIDNWVVDHVYPDLARSPA</sequence>
<comment type="caution">
    <text evidence="9">The sequence shown here is derived from an EMBL/GenBank/DDBJ whole genome shotgun (WGS) entry which is preliminary data.</text>
</comment>
<evidence type="ECO:0000256" key="1">
    <source>
        <dbReference type="ARBA" id="ARBA00001962"/>
    </source>
</evidence>
<evidence type="ECO:0000313" key="9">
    <source>
        <dbReference type="EMBL" id="GAA4328176.1"/>
    </source>
</evidence>
<protein>
    <submittedName>
        <fullName evidence="9">Aromatic ring-hydroxylating dioxygenase subunit alpha</fullName>
    </submittedName>
</protein>
<dbReference type="Pfam" id="PF00848">
    <property type="entry name" value="Ring_hydroxyl_A"/>
    <property type="match status" value="1"/>
</dbReference>
<dbReference type="PANTHER" id="PTHR43756">
    <property type="entry name" value="CHOLINE MONOOXYGENASE, CHLOROPLASTIC"/>
    <property type="match status" value="1"/>
</dbReference>
<evidence type="ECO:0000259" key="8">
    <source>
        <dbReference type="PROSITE" id="PS51296"/>
    </source>
</evidence>
<dbReference type="Gene3D" id="3.90.380.10">
    <property type="entry name" value="Naphthalene 1,2-dioxygenase Alpha Subunit, Chain A, domain 1"/>
    <property type="match status" value="1"/>
</dbReference>
<evidence type="ECO:0000256" key="6">
    <source>
        <dbReference type="ARBA" id="ARBA00023004"/>
    </source>
</evidence>
<evidence type="ECO:0000256" key="2">
    <source>
        <dbReference type="ARBA" id="ARBA00008751"/>
    </source>
</evidence>
<comment type="similarity">
    <text evidence="2">Belongs to the bacterial ring-hydroxylating dioxygenase alpha subunit family.</text>
</comment>
<dbReference type="InterPro" id="IPR001663">
    <property type="entry name" value="Rng_hydr_dOase-A"/>
</dbReference>
<keyword evidence="4" id="KW-0479">Metal-binding</keyword>
<feature type="domain" description="Rieske" evidence="8">
    <location>
        <begin position="43"/>
        <end position="150"/>
    </location>
</feature>
<keyword evidence="6" id="KW-0408">Iron</keyword>
<dbReference type="PANTHER" id="PTHR43756:SF5">
    <property type="entry name" value="CHOLINE MONOOXYGENASE, CHLOROPLASTIC"/>
    <property type="match status" value="1"/>
</dbReference>
<dbReference type="InterPro" id="IPR017941">
    <property type="entry name" value="Rieske_2Fe-2S"/>
</dbReference>
<proteinExistence type="inferred from homology"/>
<dbReference type="PRINTS" id="PR00090">
    <property type="entry name" value="RNGDIOXGNASE"/>
</dbReference>
<dbReference type="SUPFAM" id="SSF50022">
    <property type="entry name" value="ISP domain"/>
    <property type="match status" value="1"/>
</dbReference>
<dbReference type="GO" id="GO:0051213">
    <property type="term" value="F:dioxygenase activity"/>
    <property type="evidence" value="ECO:0007669"/>
    <property type="project" value="UniProtKB-KW"/>
</dbReference>
<evidence type="ECO:0000256" key="4">
    <source>
        <dbReference type="ARBA" id="ARBA00022723"/>
    </source>
</evidence>
<keyword evidence="9" id="KW-0223">Dioxygenase</keyword>
<keyword evidence="3" id="KW-0001">2Fe-2S</keyword>
<dbReference type="PROSITE" id="PS51296">
    <property type="entry name" value="RIESKE"/>
    <property type="match status" value="1"/>
</dbReference>
<evidence type="ECO:0000256" key="5">
    <source>
        <dbReference type="ARBA" id="ARBA00023002"/>
    </source>
</evidence>
<evidence type="ECO:0000256" key="7">
    <source>
        <dbReference type="ARBA" id="ARBA00023014"/>
    </source>
</evidence>
<dbReference type="SUPFAM" id="SSF55961">
    <property type="entry name" value="Bet v1-like"/>
    <property type="match status" value="1"/>
</dbReference>
<gene>
    <name evidence="9" type="ORF">GCM10023144_13710</name>
</gene>
<reference evidence="10" key="1">
    <citation type="journal article" date="2019" name="Int. J. Syst. Evol. Microbiol.">
        <title>The Global Catalogue of Microorganisms (GCM) 10K type strain sequencing project: providing services to taxonomists for standard genome sequencing and annotation.</title>
        <authorList>
            <consortium name="The Broad Institute Genomics Platform"/>
            <consortium name="The Broad Institute Genome Sequencing Center for Infectious Disease"/>
            <person name="Wu L."/>
            <person name="Ma J."/>
        </authorList>
    </citation>
    <scope>NUCLEOTIDE SEQUENCE [LARGE SCALE GENOMIC DNA]</scope>
    <source>
        <strain evidence="10">JCM 17666</strain>
    </source>
</reference>
<accession>A0ABP8GPT7</accession>
<dbReference type="RefSeq" id="WP_345247660.1">
    <property type="nucleotide sequence ID" value="NZ_BAABFO010000005.1"/>
</dbReference>
<evidence type="ECO:0000256" key="3">
    <source>
        <dbReference type="ARBA" id="ARBA00022714"/>
    </source>
</evidence>
<dbReference type="Proteomes" id="UP001501671">
    <property type="component" value="Unassembled WGS sequence"/>
</dbReference>
<keyword evidence="10" id="KW-1185">Reference proteome</keyword>
<dbReference type="Gene3D" id="2.102.10.10">
    <property type="entry name" value="Rieske [2Fe-2S] iron-sulphur domain"/>
    <property type="match status" value="1"/>
</dbReference>
<dbReference type="CDD" id="cd00680">
    <property type="entry name" value="RHO_alpha_C"/>
    <property type="match status" value="1"/>
</dbReference>
<keyword evidence="7" id="KW-0411">Iron-sulfur</keyword>
<dbReference type="Pfam" id="PF00355">
    <property type="entry name" value="Rieske"/>
    <property type="match status" value="1"/>
</dbReference>
<organism evidence="9 10">
    <name type="scientific">Pigmentiphaga soli</name>
    <dbReference type="NCBI Taxonomy" id="1007095"/>
    <lineage>
        <taxon>Bacteria</taxon>
        <taxon>Pseudomonadati</taxon>
        <taxon>Pseudomonadota</taxon>
        <taxon>Betaproteobacteria</taxon>
        <taxon>Burkholderiales</taxon>
        <taxon>Alcaligenaceae</taxon>
        <taxon>Pigmentiphaga</taxon>
    </lineage>
</organism>
<keyword evidence="5" id="KW-0560">Oxidoreductase</keyword>
<dbReference type="EMBL" id="BAABFO010000005">
    <property type="protein sequence ID" value="GAA4328176.1"/>
    <property type="molecule type" value="Genomic_DNA"/>
</dbReference>
<comment type="cofactor">
    <cofactor evidence="1">
        <name>Fe cation</name>
        <dbReference type="ChEBI" id="CHEBI:24875"/>
    </cofactor>
</comment>